<dbReference type="Proteomes" id="UP000238430">
    <property type="component" value="Unassembled WGS sequence"/>
</dbReference>
<evidence type="ECO:0000313" key="3">
    <source>
        <dbReference type="Proteomes" id="UP000238430"/>
    </source>
</evidence>
<protein>
    <recommendedName>
        <fullName evidence="4">DUF4134 domain-containing protein</fullName>
    </recommendedName>
</protein>
<accession>A0A2T1NNM6</accession>
<feature type="transmembrane region" description="Helical" evidence="1">
    <location>
        <begin position="60"/>
        <end position="77"/>
    </location>
</feature>
<comment type="caution">
    <text evidence="2">The sequence shown here is derived from an EMBL/GenBank/DDBJ whole genome shotgun (WGS) entry which is preliminary data.</text>
</comment>
<name>A0A2T1NNM6_9FLAO</name>
<evidence type="ECO:0000256" key="1">
    <source>
        <dbReference type="SAM" id="Phobius"/>
    </source>
</evidence>
<evidence type="ECO:0000313" key="2">
    <source>
        <dbReference type="EMBL" id="PSG94474.1"/>
    </source>
</evidence>
<keyword evidence="3" id="KW-1185">Reference proteome</keyword>
<keyword evidence="1" id="KW-0812">Transmembrane</keyword>
<dbReference type="AlphaFoldDB" id="A0A2T1NNM6"/>
<feature type="transmembrane region" description="Helical" evidence="1">
    <location>
        <begin position="23"/>
        <end position="48"/>
    </location>
</feature>
<organism evidence="2 3">
    <name type="scientific">Mesoflavibacter zeaxanthinifaciens subsp. sabulilitoris</name>
    <dbReference type="NCBI Taxonomy" id="1520893"/>
    <lineage>
        <taxon>Bacteria</taxon>
        <taxon>Pseudomonadati</taxon>
        <taxon>Bacteroidota</taxon>
        <taxon>Flavobacteriia</taxon>
        <taxon>Flavobacteriales</taxon>
        <taxon>Flavobacteriaceae</taxon>
        <taxon>Mesoflavibacter</taxon>
    </lineage>
</organism>
<proteinExistence type="predicted"/>
<keyword evidence="1" id="KW-1133">Transmembrane helix</keyword>
<gene>
    <name evidence="2" type="ORF">C7H61_00645</name>
</gene>
<evidence type="ECO:0008006" key="4">
    <source>
        <dbReference type="Google" id="ProtNLM"/>
    </source>
</evidence>
<sequence length="83" mass="8829">MGIAQIDELVNEIQDSEEGIREIAISIVKIVKIIAAVAVVVGGLSFLYLRSQDSDLAKKVGNIVLGIAVFFILLTLGENIGGF</sequence>
<keyword evidence="1" id="KW-0472">Membrane</keyword>
<dbReference type="EMBL" id="PXOT01000010">
    <property type="protein sequence ID" value="PSG94474.1"/>
    <property type="molecule type" value="Genomic_DNA"/>
</dbReference>
<reference evidence="2 3" key="1">
    <citation type="submission" date="2018-03" db="EMBL/GenBank/DDBJ databases">
        <title>Mesoflavibacter sp. HG37 and Mesoflavibacter sp. HG96 sp.nov., two marine bacteria isolated from seawater of Western Pacific Ocean.</title>
        <authorList>
            <person name="Cheng H."/>
            <person name="Wu Y.-H."/>
            <person name="Guo L.-L."/>
            <person name="Xu X.-W."/>
        </authorList>
    </citation>
    <scope>NUCLEOTIDE SEQUENCE [LARGE SCALE GENOMIC DNA]</scope>
    <source>
        <strain evidence="2 3">KCTC 42117</strain>
    </source>
</reference>